<keyword evidence="1" id="KW-1133">Transmembrane helix</keyword>
<feature type="transmembrane region" description="Helical" evidence="1">
    <location>
        <begin position="35"/>
        <end position="57"/>
    </location>
</feature>
<dbReference type="RefSeq" id="WP_068531111.1">
    <property type="nucleotide sequence ID" value="NZ_LVJH01000007.1"/>
</dbReference>
<accession>A0A168MCN8</accession>
<comment type="caution">
    <text evidence="2">The sequence shown here is derived from an EMBL/GenBank/DDBJ whole genome shotgun (WGS) entry which is preliminary data.</text>
</comment>
<keyword evidence="1" id="KW-0812">Transmembrane</keyword>
<keyword evidence="1" id="KW-0472">Membrane</keyword>
<dbReference type="EMBL" id="LVJH01000007">
    <property type="protein sequence ID" value="OAB44517.1"/>
    <property type="molecule type" value="Genomic_DNA"/>
</dbReference>
<feature type="transmembrane region" description="Helical" evidence="1">
    <location>
        <begin position="148"/>
        <end position="166"/>
    </location>
</feature>
<evidence type="ECO:0000313" key="3">
    <source>
        <dbReference type="Proteomes" id="UP000076967"/>
    </source>
</evidence>
<keyword evidence="3" id="KW-1185">Reference proteome</keyword>
<organism evidence="2 3">
    <name type="scientific">Paenibacillus glacialis</name>
    <dbReference type="NCBI Taxonomy" id="494026"/>
    <lineage>
        <taxon>Bacteria</taxon>
        <taxon>Bacillati</taxon>
        <taxon>Bacillota</taxon>
        <taxon>Bacilli</taxon>
        <taxon>Bacillales</taxon>
        <taxon>Paenibacillaceae</taxon>
        <taxon>Paenibacillus</taxon>
    </lineage>
</organism>
<dbReference type="AlphaFoldDB" id="A0A168MCN8"/>
<dbReference type="Proteomes" id="UP000076967">
    <property type="component" value="Unassembled WGS sequence"/>
</dbReference>
<feature type="transmembrane region" description="Helical" evidence="1">
    <location>
        <begin position="63"/>
        <end position="82"/>
    </location>
</feature>
<proteinExistence type="predicted"/>
<feature type="transmembrane region" description="Helical" evidence="1">
    <location>
        <begin position="172"/>
        <end position="198"/>
    </location>
</feature>
<evidence type="ECO:0000256" key="1">
    <source>
        <dbReference type="SAM" id="Phobius"/>
    </source>
</evidence>
<sequence>MSNAVEFIVKTNILFEYYKDELLTSKLIANNRVRIWAIFALFFIFSGVILLLLNFLFKSNPMLFITSLGSTSIGIYLTKVAIKKSEELSRNSYPEYDSLNQDDFIQAYRCDKIREKIVELEIPISDQILGEIINYYERKGETIKLNKWWPITLAIVILLPLWNEFISHLFDFGIGSFMFMFLSVIGLFYISTFITGLLKTFYLSKANEYKNLAESMKLVKVLLLRE</sequence>
<protein>
    <submittedName>
        <fullName evidence="2">Uncharacterized protein</fullName>
    </submittedName>
</protein>
<gene>
    <name evidence="2" type="ORF">PGLA_07635</name>
</gene>
<name>A0A168MCN8_9BACL</name>
<evidence type="ECO:0000313" key="2">
    <source>
        <dbReference type="EMBL" id="OAB44517.1"/>
    </source>
</evidence>
<reference evidence="2 3" key="1">
    <citation type="submission" date="2016-03" db="EMBL/GenBank/DDBJ databases">
        <title>Draft genome sequence of Paenibacillus glacialis DSM 22343.</title>
        <authorList>
            <person name="Shin S.-K."/>
            <person name="Yi H."/>
        </authorList>
    </citation>
    <scope>NUCLEOTIDE SEQUENCE [LARGE SCALE GENOMIC DNA]</scope>
    <source>
        <strain evidence="2 3">DSM 22343</strain>
    </source>
</reference>